<dbReference type="Gene3D" id="2.70.98.10">
    <property type="match status" value="1"/>
</dbReference>
<dbReference type="SUPFAM" id="SSF81296">
    <property type="entry name" value="E set domains"/>
    <property type="match status" value="1"/>
</dbReference>
<dbReference type="InterPro" id="IPR014438">
    <property type="entry name" value="Glucan_biosyn_MdoG/MdoD"/>
</dbReference>
<dbReference type="InterPro" id="IPR007444">
    <property type="entry name" value="Glucan_biosyn_MdoG_C"/>
</dbReference>
<dbReference type="AlphaFoldDB" id="A0A7X5J8G0"/>
<feature type="chain" id="PRO_5031433396" evidence="6">
    <location>
        <begin position="24"/>
        <end position="525"/>
    </location>
</feature>
<protein>
    <submittedName>
        <fullName evidence="8">Glucan biosynthesis protein D</fullName>
    </submittedName>
</protein>
<dbReference type="EMBL" id="JAABLQ010000001">
    <property type="protein sequence ID" value="NBN77431.1"/>
    <property type="molecule type" value="Genomic_DNA"/>
</dbReference>
<name>A0A7X5J8G0_9HYPH</name>
<dbReference type="Pfam" id="PF04349">
    <property type="entry name" value="MdoG"/>
    <property type="match status" value="1"/>
</dbReference>
<dbReference type="PIRSF" id="PIRSF006281">
    <property type="entry name" value="MdoG"/>
    <property type="match status" value="1"/>
</dbReference>
<dbReference type="PANTHER" id="PTHR30504">
    <property type="entry name" value="GLUCANS BIOSYNTHESIS PROTEIN"/>
    <property type="match status" value="1"/>
</dbReference>
<dbReference type="Gene3D" id="2.60.40.10">
    <property type="entry name" value="Immunoglobulins"/>
    <property type="match status" value="1"/>
</dbReference>
<proteinExistence type="inferred from homology"/>
<gene>
    <name evidence="8" type="ORF">GWI72_04025</name>
</gene>
<dbReference type="FunFam" id="2.70.98.10:FF:000001">
    <property type="entry name" value="Glucans biosynthesis protein G"/>
    <property type="match status" value="1"/>
</dbReference>
<dbReference type="GO" id="GO:0030288">
    <property type="term" value="C:outer membrane-bounded periplasmic space"/>
    <property type="evidence" value="ECO:0007669"/>
    <property type="project" value="TreeGrafter"/>
</dbReference>
<dbReference type="GO" id="GO:0030246">
    <property type="term" value="F:carbohydrate binding"/>
    <property type="evidence" value="ECO:0007669"/>
    <property type="project" value="InterPro"/>
</dbReference>
<dbReference type="InterPro" id="IPR013783">
    <property type="entry name" value="Ig-like_fold"/>
</dbReference>
<dbReference type="InterPro" id="IPR014718">
    <property type="entry name" value="GH-type_carb-bd"/>
</dbReference>
<evidence type="ECO:0000313" key="9">
    <source>
        <dbReference type="Proteomes" id="UP000586722"/>
    </source>
</evidence>
<dbReference type="SUPFAM" id="SSF74650">
    <property type="entry name" value="Galactose mutarotase-like"/>
    <property type="match status" value="1"/>
</dbReference>
<keyword evidence="5" id="KW-0574">Periplasm</keyword>
<evidence type="ECO:0000256" key="2">
    <source>
        <dbReference type="ARBA" id="ARBA00005001"/>
    </source>
</evidence>
<reference evidence="9" key="1">
    <citation type="submission" date="2020-01" db="EMBL/GenBank/DDBJ databases">
        <authorList>
            <person name="Fang Y."/>
            <person name="Sun R."/>
            <person name="Nie L."/>
            <person name="He J."/>
            <person name="Hao L."/>
            <person name="Wang L."/>
            <person name="Su S."/>
            <person name="Lv E."/>
            <person name="Zhang Z."/>
            <person name="Xie R."/>
            <person name="Liu H."/>
        </authorList>
    </citation>
    <scope>NUCLEOTIDE SEQUENCE [LARGE SCALE GENOMIC DNA]</scope>
    <source>
        <strain evidence="9">XCT-53</strain>
    </source>
</reference>
<dbReference type="GO" id="GO:0003824">
    <property type="term" value="F:catalytic activity"/>
    <property type="evidence" value="ECO:0007669"/>
    <property type="project" value="InterPro"/>
</dbReference>
<evidence type="ECO:0000256" key="1">
    <source>
        <dbReference type="ARBA" id="ARBA00004418"/>
    </source>
</evidence>
<dbReference type="GO" id="GO:0051274">
    <property type="term" value="P:beta-glucan biosynthetic process"/>
    <property type="evidence" value="ECO:0007669"/>
    <property type="project" value="TreeGrafter"/>
</dbReference>
<dbReference type="PANTHER" id="PTHR30504:SF2">
    <property type="entry name" value="GLUCANS BIOSYNTHESIS PROTEIN G"/>
    <property type="match status" value="1"/>
</dbReference>
<evidence type="ECO:0000313" key="8">
    <source>
        <dbReference type="EMBL" id="NBN77431.1"/>
    </source>
</evidence>
<keyword evidence="9" id="KW-1185">Reference proteome</keyword>
<evidence type="ECO:0000259" key="7">
    <source>
        <dbReference type="Pfam" id="PF04349"/>
    </source>
</evidence>
<evidence type="ECO:0000256" key="6">
    <source>
        <dbReference type="SAM" id="SignalP"/>
    </source>
</evidence>
<organism evidence="8 9">
    <name type="scientific">Pannonibacter tanglangensis</name>
    <dbReference type="NCBI Taxonomy" id="2750084"/>
    <lineage>
        <taxon>Bacteria</taxon>
        <taxon>Pseudomonadati</taxon>
        <taxon>Pseudomonadota</taxon>
        <taxon>Alphaproteobacteria</taxon>
        <taxon>Hyphomicrobiales</taxon>
        <taxon>Stappiaceae</taxon>
        <taxon>Pannonibacter</taxon>
    </lineage>
</organism>
<feature type="domain" description="Glucan biosynthesis periplasmic MdoG C-terminal" evidence="7">
    <location>
        <begin position="42"/>
        <end position="521"/>
    </location>
</feature>
<comment type="similarity">
    <text evidence="3">Belongs to the OpgD/OpgG family.</text>
</comment>
<comment type="pathway">
    <text evidence="2">Glycan metabolism; osmoregulated periplasmic glucan (OPG) biosynthesis.</text>
</comment>
<accession>A0A7X5J8G0</accession>
<dbReference type="UniPathway" id="UPA00637"/>
<comment type="subcellular location">
    <subcellularLocation>
        <location evidence="1">Periplasm</location>
    </subcellularLocation>
</comment>
<sequence length="525" mass="59232">MTSSVCLGAFAGALPFLSGQASAQQQPVAPAVPAGAAPQPAFSFDEMTERMRQKAREAFAETVVGVPDKFAQLDYDQYRAIRFRMDRAVWKNDDLAYELHAFHPGGLYTKPVQIFEIDGPVLREMHFTGADFEYREPLVAADYEAVDLPGVAGFRLHYPLNRPDYRDELITFLGSSYFRALGKGSIYGLSARGLAIDTAAGRPEEFPRFTRFFIERPQPGQNDVVLYAELESERVTGAYSFRITPGINTEVEVDARIFLRGAVERLGVAPLTSMYLFGENDHLGFDDFRPEVHDSDGLLILQQSGERMWRPLVNPVNLALSFFTAENPKGFGLLQRDRAFDSYQDMEAHYERRPSLWIEPLDDWGRGHVMLAEIPSQKEIHDNIAAFWIPDTRAEAGSEYRFRYRMYWGREPEPGTDLAQVLHTRTGHGGTAASDYDEALRKFVVEFKGGPLMGVGADAPLEPRLWVQNASVQNPILQQVETGSWRYIFDLVREDAGRPSEMTLSLALNGKAVTETWMYQWNQTV</sequence>
<evidence type="ECO:0000256" key="3">
    <source>
        <dbReference type="ARBA" id="ARBA00009284"/>
    </source>
</evidence>
<evidence type="ECO:0000256" key="5">
    <source>
        <dbReference type="ARBA" id="ARBA00022764"/>
    </source>
</evidence>
<dbReference type="Proteomes" id="UP000586722">
    <property type="component" value="Unassembled WGS sequence"/>
</dbReference>
<dbReference type="InterPro" id="IPR011013">
    <property type="entry name" value="Gal_mutarotase_sf_dom"/>
</dbReference>
<evidence type="ECO:0000256" key="4">
    <source>
        <dbReference type="ARBA" id="ARBA00022729"/>
    </source>
</evidence>
<dbReference type="InterPro" id="IPR014756">
    <property type="entry name" value="Ig_E-set"/>
</dbReference>
<keyword evidence="4 6" id="KW-0732">Signal</keyword>
<feature type="signal peptide" evidence="6">
    <location>
        <begin position="1"/>
        <end position="23"/>
    </location>
</feature>
<comment type="caution">
    <text evidence="8">The sequence shown here is derived from an EMBL/GenBank/DDBJ whole genome shotgun (WGS) entry which is preliminary data.</text>
</comment>